<dbReference type="InterPro" id="IPR012944">
    <property type="entry name" value="SusD_RagB_dom"/>
</dbReference>
<dbReference type="RefSeq" id="WP_301198729.1">
    <property type="nucleotide sequence ID" value="NZ_JAPDPI010000010.1"/>
</dbReference>
<dbReference type="InterPro" id="IPR011990">
    <property type="entry name" value="TPR-like_helical_dom_sf"/>
</dbReference>
<feature type="domain" description="RagB/SusD" evidence="6">
    <location>
        <begin position="329"/>
        <end position="551"/>
    </location>
</feature>
<keyword evidence="3" id="KW-0732">Signal</keyword>
<dbReference type="SUPFAM" id="SSF48452">
    <property type="entry name" value="TPR-like"/>
    <property type="match status" value="1"/>
</dbReference>
<dbReference type="Gene3D" id="1.25.40.390">
    <property type="match status" value="1"/>
</dbReference>
<comment type="similarity">
    <text evidence="2">Belongs to the SusD family.</text>
</comment>
<dbReference type="Pfam" id="PF14322">
    <property type="entry name" value="SusD-like_3"/>
    <property type="match status" value="1"/>
</dbReference>
<evidence type="ECO:0000256" key="5">
    <source>
        <dbReference type="ARBA" id="ARBA00023237"/>
    </source>
</evidence>
<evidence type="ECO:0000259" key="6">
    <source>
        <dbReference type="Pfam" id="PF07980"/>
    </source>
</evidence>
<dbReference type="AlphaFoldDB" id="A0AAE3SJF9"/>
<dbReference type="PROSITE" id="PS51257">
    <property type="entry name" value="PROKAR_LIPOPROTEIN"/>
    <property type="match status" value="1"/>
</dbReference>
<evidence type="ECO:0000313" key="8">
    <source>
        <dbReference type="EMBL" id="MCW3805358.1"/>
    </source>
</evidence>
<organism evidence="8 9">
    <name type="scientific">Plebeiibacterium marinum</name>
    <dbReference type="NCBI Taxonomy" id="2992111"/>
    <lineage>
        <taxon>Bacteria</taxon>
        <taxon>Pseudomonadati</taxon>
        <taxon>Bacteroidota</taxon>
        <taxon>Bacteroidia</taxon>
        <taxon>Marinilabiliales</taxon>
        <taxon>Marinilabiliaceae</taxon>
        <taxon>Plebeiibacterium</taxon>
    </lineage>
</organism>
<dbReference type="EMBL" id="JAPDPI010000010">
    <property type="protein sequence ID" value="MCW3805358.1"/>
    <property type="molecule type" value="Genomic_DNA"/>
</dbReference>
<name>A0AAE3SJF9_9BACT</name>
<dbReference type="Pfam" id="PF07980">
    <property type="entry name" value="SusD_RagB"/>
    <property type="match status" value="1"/>
</dbReference>
<evidence type="ECO:0000313" key="9">
    <source>
        <dbReference type="Proteomes" id="UP001207408"/>
    </source>
</evidence>
<dbReference type="InterPro" id="IPR033985">
    <property type="entry name" value="SusD-like_N"/>
</dbReference>
<comment type="caution">
    <text evidence="8">The sequence shown here is derived from an EMBL/GenBank/DDBJ whole genome shotgun (WGS) entry which is preliminary data.</text>
</comment>
<evidence type="ECO:0000256" key="3">
    <source>
        <dbReference type="ARBA" id="ARBA00022729"/>
    </source>
</evidence>
<keyword evidence="5" id="KW-0998">Cell outer membrane</keyword>
<dbReference type="GO" id="GO:0009279">
    <property type="term" value="C:cell outer membrane"/>
    <property type="evidence" value="ECO:0007669"/>
    <property type="project" value="UniProtKB-SubCell"/>
</dbReference>
<evidence type="ECO:0000256" key="1">
    <source>
        <dbReference type="ARBA" id="ARBA00004442"/>
    </source>
</evidence>
<accession>A0AAE3SJF9</accession>
<keyword evidence="4" id="KW-0472">Membrane</keyword>
<gene>
    <name evidence="8" type="ORF">OM074_06945</name>
</gene>
<dbReference type="Proteomes" id="UP001207408">
    <property type="component" value="Unassembled WGS sequence"/>
</dbReference>
<feature type="domain" description="SusD-like N-terminal" evidence="7">
    <location>
        <begin position="90"/>
        <end position="219"/>
    </location>
</feature>
<keyword evidence="9" id="KW-1185">Reference proteome</keyword>
<reference evidence="8" key="1">
    <citation type="submission" date="2022-10" db="EMBL/GenBank/DDBJ databases">
        <authorList>
            <person name="Yu W.X."/>
        </authorList>
    </citation>
    <scope>NUCLEOTIDE SEQUENCE</scope>
    <source>
        <strain evidence="8">D04</strain>
    </source>
</reference>
<protein>
    <submittedName>
        <fullName evidence="8">RagB/SusD family nutrient uptake outer membrane protein</fullName>
    </submittedName>
</protein>
<comment type="subcellular location">
    <subcellularLocation>
        <location evidence="1">Cell outer membrane</location>
    </subcellularLocation>
</comment>
<proteinExistence type="inferred from homology"/>
<evidence type="ECO:0000256" key="2">
    <source>
        <dbReference type="ARBA" id="ARBA00006275"/>
    </source>
</evidence>
<sequence>MKIEGIKNLVMIFLVAIGFVSCDDFLDRPTEDTYTIDSFYQNDEQLFQSVNPIYNSPWYDFQRGFMRIGEVMAGNLVFDGADGYTNFTLNSSDEQIANVSASLWAVNAYCNGVIQNVDLKSGASVTRKAKNTVKGEAMVWKAMSYFFLVRCFGAVPIIHDNATTIANNNSATVKRNNIEDVYKYITLILKDAIELLPEDNMTGRIDKYSAYGLLAKVYLTKSGYGMSGTRNESDLSEAAKYAKIVIEKSGRNLHPVYEEIFQLKGNFLDESLLAWHWTVGEQWTSQNSLQSDLSLSNFSDAVGSWGNYVYPTIDLQAAFGESADKLSRNYYDVRRKATMMMVGDTYDYFWTDKGGFIYNWDNSSDGIYGGSLSFVSGTGSNCAKHIVGRLADAKAQGYETLDGMHTPLSTHLLRLSDVYLIYAEAVLGNGTSTNDASALSAFNAVRARALKGNHEDVSSITFEDIYKERRLEFAFEGDRWYDLVRLHYYKPEVAKSIIVAQERGTWLGLDNFYLHNDNSGLEIQSHKVTGLTDEDFSIPFPEVDLSLNPGLMDDPISFDFGSIGYN</sequence>
<evidence type="ECO:0000259" key="7">
    <source>
        <dbReference type="Pfam" id="PF14322"/>
    </source>
</evidence>
<evidence type="ECO:0000256" key="4">
    <source>
        <dbReference type="ARBA" id="ARBA00023136"/>
    </source>
</evidence>